<keyword evidence="3" id="KW-1185">Reference proteome</keyword>
<evidence type="ECO:0000256" key="1">
    <source>
        <dbReference type="SAM" id="MobiDB-lite"/>
    </source>
</evidence>
<dbReference type="AlphaFoldDB" id="G4TXN2"/>
<organism evidence="2 3">
    <name type="scientific">Serendipita indica (strain DSM 11827)</name>
    <name type="common">Root endophyte fungus</name>
    <name type="synonym">Piriformospora indica</name>
    <dbReference type="NCBI Taxonomy" id="1109443"/>
    <lineage>
        <taxon>Eukaryota</taxon>
        <taxon>Fungi</taxon>
        <taxon>Dikarya</taxon>
        <taxon>Basidiomycota</taxon>
        <taxon>Agaricomycotina</taxon>
        <taxon>Agaricomycetes</taxon>
        <taxon>Sebacinales</taxon>
        <taxon>Serendipitaceae</taxon>
        <taxon>Serendipita</taxon>
    </lineage>
</organism>
<dbReference type="InParanoid" id="G4TXN2"/>
<sequence length="70" mass="7837">MDIFPNMQSSLRSSGHFYQSSLVLNHAHPVDYNLEVDTHSVPPEWLDLPSSSHKCLQEKSSKPDGADTQV</sequence>
<dbReference type="EMBL" id="CAFZ01000600">
    <property type="protein sequence ID" value="CCA76075.1"/>
    <property type="molecule type" value="Genomic_DNA"/>
</dbReference>
<evidence type="ECO:0000313" key="2">
    <source>
        <dbReference type="EMBL" id="CCA76075.1"/>
    </source>
</evidence>
<dbReference type="Proteomes" id="UP000007148">
    <property type="component" value="Unassembled WGS sequence"/>
</dbReference>
<dbReference type="HOGENOM" id="CLU_2758732_0_0_1"/>
<feature type="region of interest" description="Disordered" evidence="1">
    <location>
        <begin position="49"/>
        <end position="70"/>
    </location>
</feature>
<protein>
    <submittedName>
        <fullName evidence="2">Uncharacterized protein</fullName>
    </submittedName>
</protein>
<accession>G4TXN2</accession>
<feature type="compositionally biased region" description="Basic and acidic residues" evidence="1">
    <location>
        <begin position="55"/>
        <end position="70"/>
    </location>
</feature>
<gene>
    <name evidence="2" type="ORF">PIIN_10075</name>
</gene>
<evidence type="ECO:0000313" key="3">
    <source>
        <dbReference type="Proteomes" id="UP000007148"/>
    </source>
</evidence>
<proteinExistence type="predicted"/>
<reference evidence="2 3" key="1">
    <citation type="journal article" date="2011" name="PLoS Pathog.">
        <title>Endophytic Life Strategies Decoded by Genome and Transcriptome Analyses of the Mutualistic Root Symbiont Piriformospora indica.</title>
        <authorList>
            <person name="Zuccaro A."/>
            <person name="Lahrmann U."/>
            <person name="Guldener U."/>
            <person name="Langen G."/>
            <person name="Pfiffi S."/>
            <person name="Biedenkopf D."/>
            <person name="Wong P."/>
            <person name="Samans B."/>
            <person name="Grimm C."/>
            <person name="Basiewicz M."/>
            <person name="Murat C."/>
            <person name="Martin F."/>
            <person name="Kogel K.H."/>
        </authorList>
    </citation>
    <scope>NUCLEOTIDE SEQUENCE [LARGE SCALE GENOMIC DNA]</scope>
    <source>
        <strain evidence="2 3">DSM 11827</strain>
    </source>
</reference>
<name>G4TXN2_SERID</name>
<comment type="caution">
    <text evidence="2">The sequence shown here is derived from an EMBL/GenBank/DDBJ whole genome shotgun (WGS) entry which is preliminary data.</text>
</comment>